<organism evidence="2 3">
    <name type="scientific">Tegillarca granosa</name>
    <name type="common">Malaysian cockle</name>
    <name type="synonym">Anadara granosa</name>
    <dbReference type="NCBI Taxonomy" id="220873"/>
    <lineage>
        <taxon>Eukaryota</taxon>
        <taxon>Metazoa</taxon>
        <taxon>Spiralia</taxon>
        <taxon>Lophotrochozoa</taxon>
        <taxon>Mollusca</taxon>
        <taxon>Bivalvia</taxon>
        <taxon>Autobranchia</taxon>
        <taxon>Pteriomorphia</taxon>
        <taxon>Arcoida</taxon>
        <taxon>Arcoidea</taxon>
        <taxon>Arcidae</taxon>
        <taxon>Tegillarca</taxon>
    </lineage>
</organism>
<protein>
    <submittedName>
        <fullName evidence="2">Uncharacterized protein</fullName>
    </submittedName>
</protein>
<accession>A0ABQ9EIC9</accession>
<reference evidence="2 3" key="1">
    <citation type="submission" date="2022-12" db="EMBL/GenBank/DDBJ databases">
        <title>Chromosome-level genome of Tegillarca granosa.</title>
        <authorList>
            <person name="Kim J."/>
        </authorList>
    </citation>
    <scope>NUCLEOTIDE SEQUENCE [LARGE SCALE GENOMIC DNA]</scope>
    <source>
        <strain evidence="2">Teg-2019</strain>
        <tissue evidence="2">Adductor muscle</tissue>
    </source>
</reference>
<comment type="caution">
    <text evidence="2">The sequence shown here is derived from an EMBL/GenBank/DDBJ whole genome shotgun (WGS) entry which is preliminary data.</text>
</comment>
<evidence type="ECO:0000256" key="1">
    <source>
        <dbReference type="SAM" id="MobiDB-lite"/>
    </source>
</evidence>
<dbReference type="Proteomes" id="UP001217089">
    <property type="component" value="Unassembled WGS sequence"/>
</dbReference>
<dbReference type="EMBL" id="JARBDR010000903">
    <property type="protein sequence ID" value="KAJ8305016.1"/>
    <property type="molecule type" value="Genomic_DNA"/>
</dbReference>
<keyword evidence="3" id="KW-1185">Reference proteome</keyword>
<evidence type="ECO:0000313" key="3">
    <source>
        <dbReference type="Proteomes" id="UP001217089"/>
    </source>
</evidence>
<feature type="region of interest" description="Disordered" evidence="1">
    <location>
        <begin position="1"/>
        <end position="32"/>
    </location>
</feature>
<gene>
    <name evidence="2" type="ORF">KUTeg_018599</name>
</gene>
<name>A0ABQ9EIC9_TEGGR</name>
<sequence length="106" mass="12415">MRVDKKAVPGTSLADTQDKRLPAPTTKRKRESESIEAKFWDRRFSFIQVPQWEIESGFHPMNVKEPAWVALGGRTPSLTSRYFSAEEDNSFYDIDWQYWERSALDV</sequence>
<proteinExistence type="predicted"/>
<evidence type="ECO:0000313" key="2">
    <source>
        <dbReference type="EMBL" id="KAJ8305016.1"/>
    </source>
</evidence>